<dbReference type="Proteomes" id="UP001386437">
    <property type="component" value="Unassembled WGS sequence"/>
</dbReference>
<protein>
    <recommendedName>
        <fullName evidence="3">UDP-glucose 4-epimerase</fullName>
    </recommendedName>
</protein>
<keyword evidence="2" id="KW-1185">Reference proteome</keyword>
<dbReference type="RefSeq" id="WP_336599125.1">
    <property type="nucleotide sequence ID" value="NZ_JACFYJ010000027.1"/>
</dbReference>
<sequence length="79" mass="8518">MALTGKVGEAGWTVSVKTARADGGGFCADVRVSHETGGCTFTHAFRSHVPCAAERDALLEGLREGMVWIELKRSRTIRV</sequence>
<evidence type="ECO:0000313" key="2">
    <source>
        <dbReference type="Proteomes" id="UP001386437"/>
    </source>
</evidence>
<evidence type="ECO:0000313" key="1">
    <source>
        <dbReference type="EMBL" id="MEI5999014.1"/>
    </source>
</evidence>
<evidence type="ECO:0008006" key="3">
    <source>
        <dbReference type="Google" id="ProtNLM"/>
    </source>
</evidence>
<reference evidence="1 2" key="1">
    <citation type="journal article" date="2022" name="Arch. Microbiol.">
        <title>Paraburkholderia bengalensis sp. nov. isolated from roots of Oryza sativa, IR64.</title>
        <authorList>
            <person name="Nag P."/>
            <person name="Mondal N."/>
            <person name="Sarkar J."/>
            <person name="Das S."/>
        </authorList>
    </citation>
    <scope>NUCLEOTIDE SEQUENCE [LARGE SCALE GENOMIC DNA]</scope>
    <source>
        <strain evidence="1 2">IR64_4_BI</strain>
    </source>
</reference>
<dbReference type="EMBL" id="JACFYJ010000027">
    <property type="protein sequence ID" value="MEI5999014.1"/>
    <property type="molecule type" value="Genomic_DNA"/>
</dbReference>
<name>A0ABU8IU75_9BURK</name>
<accession>A0ABU8IU75</accession>
<proteinExistence type="predicted"/>
<gene>
    <name evidence="1" type="ORF">H3V53_17905</name>
</gene>
<organism evidence="1 2">
    <name type="scientific">Paraburkholderia bengalensis</name>
    <dbReference type="NCBI Taxonomy" id="2747562"/>
    <lineage>
        <taxon>Bacteria</taxon>
        <taxon>Pseudomonadati</taxon>
        <taxon>Pseudomonadota</taxon>
        <taxon>Betaproteobacteria</taxon>
        <taxon>Burkholderiales</taxon>
        <taxon>Burkholderiaceae</taxon>
        <taxon>Paraburkholderia</taxon>
    </lineage>
</organism>
<comment type="caution">
    <text evidence="1">The sequence shown here is derived from an EMBL/GenBank/DDBJ whole genome shotgun (WGS) entry which is preliminary data.</text>
</comment>